<feature type="domain" description="SCP" evidence="2">
    <location>
        <begin position="68"/>
        <end position="174"/>
    </location>
</feature>
<dbReference type="SUPFAM" id="SSF55797">
    <property type="entry name" value="PR-1-like"/>
    <property type="match status" value="1"/>
</dbReference>
<sequence>MKKILKLLMISFIFSLPFTLCVQAAQKTAVGEEAAKSSSSSIQPYASEELVNIDVEGTENYDYAWEVLDLVNEEREKEGVGPLTMDQELMDAAMLRAAETQLYFSHTRPDGTTCWTACGKASGENIAANYSPESVMEAWMNSSGHRSNILNAGWTSIGVGCFTQGNVQYWVQMFSSSQATEPQIYGSRNVTRSISASKDIVNLEITGVSSEPVSISVVPDGQEISLGTVIRNAGWDYGSTVPAADSISWTSSDSSVVSVDMGKLTGRKNGNAYIRAELKDSPEIFDEVQVQAYGLPDAVTGVKAASAGKNKVLLTWEPSSGAEGYLIYAQKNGSYGYCGMTTTGMRFTDIKALDTDYNFYWVFPYVTDSNGKMYPGPVQGYVYAKGVIPPVQNLKGYSISGGVRLTWDPQNDADGYLIYGIRAGSQYGYVGMTTTGTVFKDSKASKEDYNFYWVFPYHNKDGKMIVGGTPKYTYGIAL</sequence>
<dbReference type="Proteomes" id="UP000823850">
    <property type="component" value="Unassembled WGS sequence"/>
</dbReference>
<dbReference type="PANTHER" id="PTHR31157">
    <property type="entry name" value="SCP DOMAIN-CONTAINING PROTEIN"/>
    <property type="match status" value="1"/>
</dbReference>
<evidence type="ECO:0000256" key="1">
    <source>
        <dbReference type="SAM" id="SignalP"/>
    </source>
</evidence>
<gene>
    <name evidence="3" type="ORF">H9913_02595</name>
</gene>
<dbReference type="InterPro" id="IPR035940">
    <property type="entry name" value="CAP_sf"/>
</dbReference>
<evidence type="ECO:0000313" key="3">
    <source>
        <dbReference type="EMBL" id="HJD38893.1"/>
    </source>
</evidence>
<dbReference type="PANTHER" id="PTHR31157:SF1">
    <property type="entry name" value="SCP DOMAIN-CONTAINING PROTEIN"/>
    <property type="match status" value="1"/>
</dbReference>
<proteinExistence type="predicted"/>
<feature type="chain" id="PRO_5038866416" description="SCP domain-containing protein" evidence="1">
    <location>
        <begin position="25"/>
        <end position="478"/>
    </location>
</feature>
<dbReference type="Gene3D" id="2.60.40.1080">
    <property type="match status" value="1"/>
</dbReference>
<dbReference type="CDD" id="cd05379">
    <property type="entry name" value="CAP_bacterial"/>
    <property type="match status" value="1"/>
</dbReference>
<dbReference type="AlphaFoldDB" id="A0A9D2R5K1"/>
<dbReference type="Gene3D" id="2.60.40.10">
    <property type="entry name" value="Immunoglobulins"/>
    <property type="match status" value="2"/>
</dbReference>
<reference evidence="3" key="1">
    <citation type="journal article" date="2021" name="PeerJ">
        <title>Extensive microbial diversity within the chicken gut microbiome revealed by metagenomics and culture.</title>
        <authorList>
            <person name="Gilroy R."/>
            <person name="Ravi A."/>
            <person name="Getino M."/>
            <person name="Pursley I."/>
            <person name="Horton D.L."/>
            <person name="Alikhan N.F."/>
            <person name="Baker D."/>
            <person name="Gharbi K."/>
            <person name="Hall N."/>
            <person name="Watson M."/>
            <person name="Adriaenssens E.M."/>
            <person name="Foster-Nyarko E."/>
            <person name="Jarju S."/>
            <person name="Secka A."/>
            <person name="Antonio M."/>
            <person name="Oren A."/>
            <person name="Chaudhuri R.R."/>
            <person name="La Ragione R."/>
            <person name="Hildebrand F."/>
            <person name="Pallen M.J."/>
        </authorList>
    </citation>
    <scope>NUCLEOTIDE SEQUENCE</scope>
    <source>
        <strain evidence="3">ChiW19-6364</strain>
    </source>
</reference>
<reference evidence="3" key="2">
    <citation type="submission" date="2021-04" db="EMBL/GenBank/DDBJ databases">
        <authorList>
            <person name="Gilroy R."/>
        </authorList>
    </citation>
    <scope>NUCLEOTIDE SEQUENCE</scope>
    <source>
        <strain evidence="3">ChiW19-6364</strain>
    </source>
</reference>
<name>A0A9D2R5K1_9FIRM</name>
<dbReference type="InterPro" id="IPR014044">
    <property type="entry name" value="CAP_dom"/>
</dbReference>
<dbReference type="InterPro" id="IPR036116">
    <property type="entry name" value="FN3_sf"/>
</dbReference>
<dbReference type="SUPFAM" id="SSF49373">
    <property type="entry name" value="Invasin/intimin cell-adhesion fragments"/>
    <property type="match status" value="1"/>
</dbReference>
<dbReference type="InterPro" id="IPR013783">
    <property type="entry name" value="Ig-like_fold"/>
</dbReference>
<dbReference type="Gene3D" id="3.40.33.10">
    <property type="entry name" value="CAP"/>
    <property type="match status" value="1"/>
</dbReference>
<dbReference type="EMBL" id="DWUX01000047">
    <property type="protein sequence ID" value="HJD38893.1"/>
    <property type="molecule type" value="Genomic_DNA"/>
</dbReference>
<feature type="signal peptide" evidence="1">
    <location>
        <begin position="1"/>
        <end position="24"/>
    </location>
</feature>
<evidence type="ECO:0000313" key="4">
    <source>
        <dbReference type="Proteomes" id="UP000823850"/>
    </source>
</evidence>
<dbReference type="SUPFAM" id="SSF49265">
    <property type="entry name" value="Fibronectin type III"/>
    <property type="match status" value="1"/>
</dbReference>
<keyword evidence="1" id="KW-0732">Signal</keyword>
<dbReference type="Pfam" id="PF00188">
    <property type="entry name" value="CAP"/>
    <property type="match status" value="1"/>
</dbReference>
<dbReference type="InterPro" id="IPR008964">
    <property type="entry name" value="Invasin/intimin_cell_adhesion"/>
</dbReference>
<protein>
    <recommendedName>
        <fullName evidence="2">SCP domain-containing protein</fullName>
    </recommendedName>
</protein>
<accession>A0A9D2R5K1</accession>
<comment type="caution">
    <text evidence="3">The sequence shown here is derived from an EMBL/GenBank/DDBJ whole genome shotgun (WGS) entry which is preliminary data.</text>
</comment>
<evidence type="ECO:0000259" key="2">
    <source>
        <dbReference type="Pfam" id="PF00188"/>
    </source>
</evidence>
<organism evidence="3 4">
    <name type="scientific">Candidatus Blautia stercoripullorum</name>
    <dbReference type="NCBI Taxonomy" id="2838502"/>
    <lineage>
        <taxon>Bacteria</taxon>
        <taxon>Bacillati</taxon>
        <taxon>Bacillota</taxon>
        <taxon>Clostridia</taxon>
        <taxon>Lachnospirales</taxon>
        <taxon>Lachnospiraceae</taxon>
        <taxon>Blautia</taxon>
    </lineage>
</organism>